<keyword evidence="4" id="KW-1185">Reference proteome</keyword>
<gene>
    <name evidence="3" type="ORF">D3875_01475</name>
</gene>
<dbReference type="AlphaFoldDB" id="A0A418VGG9"/>
<dbReference type="InterPro" id="IPR050643">
    <property type="entry name" value="Periplasmic_pilus_chap"/>
</dbReference>
<feature type="compositionally biased region" description="Low complexity" evidence="1">
    <location>
        <begin position="66"/>
        <end position="79"/>
    </location>
</feature>
<dbReference type="PANTHER" id="PTHR30251:SF4">
    <property type="entry name" value="SLR1668 PROTEIN"/>
    <property type="match status" value="1"/>
</dbReference>
<dbReference type="InterPro" id="IPR016147">
    <property type="entry name" value="Pili_assmbl_chaperone_N"/>
</dbReference>
<comment type="caution">
    <text evidence="3">The sequence shown here is derived from an EMBL/GenBank/DDBJ whole genome shotgun (WGS) entry which is preliminary data.</text>
</comment>
<accession>A0A418VGG9</accession>
<reference evidence="3 4" key="1">
    <citation type="submission" date="2018-09" db="EMBL/GenBank/DDBJ databases">
        <authorList>
            <person name="Zhu H."/>
        </authorList>
    </citation>
    <scope>NUCLEOTIDE SEQUENCE [LARGE SCALE GENOMIC DNA]</scope>
    <source>
        <strain evidence="3 4">K2S05-167</strain>
    </source>
</reference>
<feature type="region of interest" description="Disordered" evidence="1">
    <location>
        <begin position="16"/>
        <end position="111"/>
    </location>
</feature>
<dbReference type="EMBL" id="QYUJ01000006">
    <property type="protein sequence ID" value="RJF75213.1"/>
    <property type="molecule type" value="Genomic_DNA"/>
</dbReference>
<evidence type="ECO:0000259" key="2">
    <source>
        <dbReference type="Pfam" id="PF00345"/>
    </source>
</evidence>
<dbReference type="GO" id="GO:0030288">
    <property type="term" value="C:outer membrane-bounded periplasmic space"/>
    <property type="evidence" value="ECO:0007669"/>
    <property type="project" value="InterPro"/>
</dbReference>
<dbReference type="InterPro" id="IPR008962">
    <property type="entry name" value="PapD-like_sf"/>
</dbReference>
<dbReference type="Gene3D" id="2.60.40.10">
    <property type="entry name" value="Immunoglobulins"/>
    <property type="match status" value="1"/>
</dbReference>
<evidence type="ECO:0000256" key="1">
    <source>
        <dbReference type="SAM" id="MobiDB-lite"/>
    </source>
</evidence>
<dbReference type="SUPFAM" id="SSF49354">
    <property type="entry name" value="PapD-like"/>
    <property type="match status" value="1"/>
</dbReference>
<dbReference type="Pfam" id="PF00345">
    <property type="entry name" value="PapD_N"/>
    <property type="match status" value="1"/>
</dbReference>
<dbReference type="InterPro" id="IPR013783">
    <property type="entry name" value="Ig-like_fold"/>
</dbReference>
<dbReference type="GO" id="GO:0071555">
    <property type="term" value="P:cell wall organization"/>
    <property type="evidence" value="ECO:0007669"/>
    <property type="project" value="InterPro"/>
</dbReference>
<evidence type="ECO:0000313" key="3">
    <source>
        <dbReference type="EMBL" id="RJF75213.1"/>
    </source>
</evidence>
<sequence>MVRSVAALPARVGVRPRLRGAKRPEPALPGHPGQQRHAVGAGALPARRGPLPPDSAFGPVSGGGLAADAARSAGHAEGAGARRGPRAGRRDSSRRGAARQPAVFLRGAGRARPVGAGGNILGPDHPFPQDHQSRGAAMNSLLNRPLKRLPLLNLLAALLPLSLGPALAQQSFSLTPVILNIDPAKTLNASLTFTNTSTQVMTVNASVLEWAWKDNQEVNTPTRDLLLNPPSFTLKPGESQVIRVGLRRKPTPNELTYRLILAQQPPGVKPAQESSEGGLGDPTKPDSAPALDIQITQLFQARVAVYIAPSNTAPKLTFTALGSGAGLTLSVSNSGTRHQTLYDLTARRGGVTLPLPVNAVLQGAAVQYPLAELAGLSGPLSLSYRTQDGVTVNETLPLP</sequence>
<dbReference type="PANTHER" id="PTHR30251">
    <property type="entry name" value="PILUS ASSEMBLY CHAPERONE"/>
    <property type="match status" value="1"/>
</dbReference>
<feature type="domain" description="Pili assembly chaperone N-terminal" evidence="2">
    <location>
        <begin position="183"/>
        <end position="270"/>
    </location>
</feature>
<protein>
    <submittedName>
        <fullName evidence="3">Molecular chaperone</fullName>
    </submittedName>
</protein>
<proteinExistence type="predicted"/>
<name>A0A418VGG9_9DEIO</name>
<feature type="region of interest" description="Disordered" evidence="1">
    <location>
        <begin position="265"/>
        <end position="287"/>
    </location>
</feature>
<evidence type="ECO:0000313" key="4">
    <source>
        <dbReference type="Proteomes" id="UP000286287"/>
    </source>
</evidence>
<organism evidence="3 4">
    <name type="scientific">Deinococcus cavernae</name>
    <dbReference type="NCBI Taxonomy" id="2320857"/>
    <lineage>
        <taxon>Bacteria</taxon>
        <taxon>Thermotogati</taxon>
        <taxon>Deinococcota</taxon>
        <taxon>Deinococci</taxon>
        <taxon>Deinococcales</taxon>
        <taxon>Deinococcaceae</taxon>
        <taxon>Deinococcus</taxon>
    </lineage>
</organism>
<dbReference type="Proteomes" id="UP000286287">
    <property type="component" value="Unassembled WGS sequence"/>
</dbReference>